<dbReference type="Proteomes" id="UP000244915">
    <property type="component" value="Chromosome 2"/>
</dbReference>
<protein>
    <submittedName>
        <fullName evidence="1">Uncharacterized protein</fullName>
    </submittedName>
</protein>
<dbReference type="OrthoDB" id="7274329at2"/>
<accession>A0A2U8HHR9</accession>
<organism evidence="1 2">
    <name type="scientific">Alloyangia pacifica</name>
    <dbReference type="NCBI Taxonomy" id="311180"/>
    <lineage>
        <taxon>Bacteria</taxon>
        <taxon>Pseudomonadati</taxon>
        <taxon>Pseudomonadota</taxon>
        <taxon>Alphaproteobacteria</taxon>
        <taxon>Rhodobacterales</taxon>
        <taxon>Roseobacteraceae</taxon>
        <taxon>Alloyangia</taxon>
    </lineage>
</organism>
<dbReference type="RefSeq" id="WP_108968878.1">
    <property type="nucleotide sequence ID" value="NZ_CP022190.1"/>
</dbReference>
<name>A0A2U8HHR9_9RHOB</name>
<sequence length="147" mass="15598">MVTQGKPIDIVYPVTSGVTAARLQNDTTDCQIEAAQRVPPQILTTTTPTRSSPTETQCVTKGNTVTCTTTGGEIYGGETYSYDANESLRARAEAQCLSGRGYKLATIPKCPAAYATRPVLSQFYPLSAATCYLPGAGGSYAVTEMLR</sequence>
<dbReference type="KEGG" id="ypac:CEW88_16185"/>
<evidence type="ECO:0000313" key="2">
    <source>
        <dbReference type="Proteomes" id="UP000244915"/>
    </source>
</evidence>
<evidence type="ECO:0000313" key="1">
    <source>
        <dbReference type="EMBL" id="AWI85278.1"/>
    </source>
</evidence>
<proteinExistence type="predicted"/>
<dbReference type="EMBL" id="CP022190">
    <property type="protein sequence ID" value="AWI85278.1"/>
    <property type="molecule type" value="Genomic_DNA"/>
</dbReference>
<gene>
    <name evidence="1" type="ORF">CEW88_16185</name>
</gene>
<dbReference type="AlphaFoldDB" id="A0A2U8HHR9"/>
<reference evidence="1 2" key="1">
    <citation type="submission" date="2017-06" db="EMBL/GenBank/DDBJ databases">
        <title>Yangia sp. YSBP01 complete genome sequence.</title>
        <authorList>
            <person name="Woo J.-H."/>
            <person name="Kim H.-S."/>
        </authorList>
    </citation>
    <scope>NUCLEOTIDE SEQUENCE [LARGE SCALE GENOMIC DNA]</scope>
    <source>
        <strain evidence="1 2">YSBP01</strain>
    </source>
</reference>